<name>A0A4R6DXK9_9RHOO</name>
<dbReference type="OrthoDB" id="6197657at2"/>
<dbReference type="EMBL" id="SNVV01000010">
    <property type="protein sequence ID" value="TDN50046.1"/>
    <property type="molecule type" value="Genomic_DNA"/>
</dbReference>
<feature type="transmembrane region" description="Helical" evidence="1">
    <location>
        <begin position="46"/>
        <end position="67"/>
    </location>
</feature>
<sequence length="81" mass="9100">MLKCLQVLWPSFMVAALAEIGFFMVIDPQELFLFGEPVRYSPLATYSIGFLGFWLICAASSVTTVFLQRSAAELNHHSEQL</sequence>
<evidence type="ECO:0008006" key="4">
    <source>
        <dbReference type="Google" id="ProtNLM"/>
    </source>
</evidence>
<evidence type="ECO:0000313" key="2">
    <source>
        <dbReference type="EMBL" id="TDN50046.1"/>
    </source>
</evidence>
<dbReference type="RefSeq" id="WP_133592219.1">
    <property type="nucleotide sequence ID" value="NZ_SNVV01000010.1"/>
</dbReference>
<evidence type="ECO:0000256" key="1">
    <source>
        <dbReference type="SAM" id="Phobius"/>
    </source>
</evidence>
<evidence type="ECO:0000313" key="3">
    <source>
        <dbReference type="Proteomes" id="UP000295129"/>
    </source>
</evidence>
<gene>
    <name evidence="2" type="ORF">C7389_110140</name>
</gene>
<keyword evidence="3" id="KW-1185">Reference proteome</keyword>
<proteinExistence type="predicted"/>
<keyword evidence="1" id="KW-1133">Transmembrane helix</keyword>
<reference evidence="2 3" key="1">
    <citation type="submission" date="2019-03" db="EMBL/GenBank/DDBJ databases">
        <title>Genomic Encyclopedia of Type Strains, Phase IV (KMG-IV): sequencing the most valuable type-strain genomes for metagenomic binning, comparative biology and taxonomic classification.</title>
        <authorList>
            <person name="Goeker M."/>
        </authorList>
    </citation>
    <scope>NUCLEOTIDE SEQUENCE [LARGE SCALE GENOMIC DNA]</scope>
    <source>
        <strain evidence="2 3">DSM 12121</strain>
    </source>
</reference>
<organism evidence="2 3">
    <name type="scientific">Azoarcus indigens</name>
    <dbReference type="NCBI Taxonomy" id="29545"/>
    <lineage>
        <taxon>Bacteria</taxon>
        <taxon>Pseudomonadati</taxon>
        <taxon>Pseudomonadota</taxon>
        <taxon>Betaproteobacteria</taxon>
        <taxon>Rhodocyclales</taxon>
        <taxon>Zoogloeaceae</taxon>
        <taxon>Azoarcus</taxon>
    </lineage>
</organism>
<protein>
    <recommendedName>
        <fullName evidence="4">Transmembrane protein</fullName>
    </recommendedName>
</protein>
<keyword evidence="1" id="KW-0472">Membrane</keyword>
<feature type="transmembrane region" description="Helical" evidence="1">
    <location>
        <begin position="7"/>
        <end position="26"/>
    </location>
</feature>
<dbReference type="AlphaFoldDB" id="A0A4R6DXK9"/>
<keyword evidence="1" id="KW-0812">Transmembrane</keyword>
<comment type="caution">
    <text evidence="2">The sequence shown here is derived from an EMBL/GenBank/DDBJ whole genome shotgun (WGS) entry which is preliminary data.</text>
</comment>
<dbReference type="Proteomes" id="UP000295129">
    <property type="component" value="Unassembled WGS sequence"/>
</dbReference>
<accession>A0A4R6DXK9</accession>